<gene>
    <name evidence="1" type="ORF">LPB301_07265</name>
</gene>
<dbReference type="PROSITE" id="PS51257">
    <property type="entry name" value="PROKAR_LIPOPROTEIN"/>
    <property type="match status" value="1"/>
</dbReference>
<dbReference type="EMBL" id="LSFL01000019">
    <property type="protein sequence ID" value="OBY66078.1"/>
    <property type="molecule type" value="Genomic_DNA"/>
</dbReference>
<evidence type="ECO:0000313" key="1">
    <source>
        <dbReference type="EMBL" id="OBY66078.1"/>
    </source>
</evidence>
<dbReference type="Proteomes" id="UP000092612">
    <property type="component" value="Unassembled WGS sequence"/>
</dbReference>
<dbReference type="AlphaFoldDB" id="A0A1B8U2I7"/>
<keyword evidence="2" id="KW-1185">Reference proteome</keyword>
<organism evidence="1 2">
    <name type="scientific">Polaribacter reichenbachii</name>
    <dbReference type="NCBI Taxonomy" id="996801"/>
    <lineage>
        <taxon>Bacteria</taxon>
        <taxon>Pseudomonadati</taxon>
        <taxon>Bacteroidota</taxon>
        <taxon>Flavobacteriia</taxon>
        <taxon>Flavobacteriales</taxon>
        <taxon>Flavobacteriaceae</taxon>
    </lineage>
</organism>
<sequence length="345" mass="40698">MRNEIAYLISFLILFTSCNLKKEKIDFLNEGKLSSKTQAIISNIIEYGEITGPFVGELPTKPKQWDNFIEFKKNASEYELLALMEHPNPVVKCYTYDILVKQKNKNSFEILKNNLKDSTTVYTQYGCIGDETRVNDYLINSLFYKYSLRNDSLKKQKKELDSLVIFNENLILNYKNELLEKIEPEEKFYSQLKRLALLGENSAVIALSRFKKKENLPLIIKLLNSKRTEIQTCGLKSVINHPNEVLFSDVRKIHQQELDKKTGFDYIIIKVLYETIVSFKNLESRKLLENSIMKTEDFQRDVHFEKIWKALKNNPDKIYNGIIEKLKFSDYELYNLEYEWNQEQN</sequence>
<reference evidence="2" key="1">
    <citation type="submission" date="2016-02" db="EMBL/GenBank/DDBJ databases">
        <title>Paenibacillus sp. LPB0068, isolated from Crassostrea gigas.</title>
        <authorList>
            <person name="Shin S.-K."/>
            <person name="Yi H."/>
        </authorList>
    </citation>
    <scope>NUCLEOTIDE SEQUENCE [LARGE SCALE GENOMIC DNA]</scope>
    <source>
        <strain evidence="2">KCTC 23969</strain>
    </source>
</reference>
<proteinExistence type="predicted"/>
<dbReference type="KEGG" id="prn:BW723_14350"/>
<evidence type="ECO:0008006" key="3">
    <source>
        <dbReference type="Google" id="ProtNLM"/>
    </source>
</evidence>
<accession>A0A1B8U2I7</accession>
<protein>
    <recommendedName>
        <fullName evidence="3">Lipoprotein</fullName>
    </recommendedName>
</protein>
<dbReference type="STRING" id="996801.BW723_14350"/>
<comment type="caution">
    <text evidence="1">The sequence shown here is derived from an EMBL/GenBank/DDBJ whole genome shotgun (WGS) entry which is preliminary data.</text>
</comment>
<evidence type="ECO:0000313" key="2">
    <source>
        <dbReference type="Proteomes" id="UP000092612"/>
    </source>
</evidence>
<name>A0A1B8U2I7_9FLAO</name>
<dbReference type="RefSeq" id="WP_068359689.1">
    <property type="nucleotide sequence ID" value="NZ_CP019337.1"/>
</dbReference>
<dbReference type="OrthoDB" id="834588at2"/>